<dbReference type="Proteomes" id="UP000438182">
    <property type="component" value="Unassembled WGS sequence"/>
</dbReference>
<reference evidence="9 10" key="1">
    <citation type="submission" date="2019-12" db="EMBL/GenBank/DDBJ databases">
        <authorList>
            <person name="Kim Y.S."/>
        </authorList>
    </citation>
    <scope>NUCLEOTIDE SEQUENCE [LARGE SCALE GENOMIC DNA]</scope>
    <source>
        <strain evidence="9 10">MMS17-SY077</strain>
    </source>
</reference>
<feature type="compositionally biased region" description="Low complexity" evidence="8">
    <location>
        <begin position="124"/>
        <end position="137"/>
    </location>
</feature>
<keyword evidence="7" id="KW-0472">Membrane</keyword>
<evidence type="ECO:0000256" key="1">
    <source>
        <dbReference type="ARBA" id="ARBA00004167"/>
    </source>
</evidence>
<keyword evidence="4" id="KW-0653">Protein transport</keyword>
<comment type="caution">
    <text evidence="9">The sequence shown here is derived from an EMBL/GenBank/DDBJ whole genome shotgun (WGS) entry which is preliminary data.</text>
</comment>
<dbReference type="RefSeq" id="WP_160427001.1">
    <property type="nucleotide sequence ID" value="NZ_WSTA01000131.1"/>
</dbReference>
<dbReference type="EMBL" id="WSTA01000131">
    <property type="protein sequence ID" value="MWC00367.1"/>
    <property type="molecule type" value="Genomic_DNA"/>
</dbReference>
<sequence>MFGLTFEKLLLIGIVAAFLIGPSRLPEAAAWLKRAVRKLRDFADDTTAKVRDEVGDDLGDLDWRKLDPRQYDPRRIVREALLDEPDPSARRGTAAPQPAAPHSAEPQTVGAPPPDLPEAEESAPEASAPETPSVEAPVPEPPAPGTPTQRVGPHPLPSTRPDREDAAA</sequence>
<evidence type="ECO:0000256" key="6">
    <source>
        <dbReference type="ARBA" id="ARBA00023010"/>
    </source>
</evidence>
<evidence type="ECO:0000313" key="10">
    <source>
        <dbReference type="Proteomes" id="UP000438182"/>
    </source>
</evidence>
<feature type="region of interest" description="Disordered" evidence="8">
    <location>
        <begin position="78"/>
        <end position="168"/>
    </location>
</feature>
<evidence type="ECO:0000256" key="8">
    <source>
        <dbReference type="SAM" id="MobiDB-lite"/>
    </source>
</evidence>
<organism evidence="9 10">
    <name type="scientific">Agromyces seonyuensis</name>
    <dbReference type="NCBI Taxonomy" id="2662446"/>
    <lineage>
        <taxon>Bacteria</taxon>
        <taxon>Bacillati</taxon>
        <taxon>Actinomycetota</taxon>
        <taxon>Actinomycetes</taxon>
        <taxon>Micrococcales</taxon>
        <taxon>Microbacteriaceae</taxon>
        <taxon>Agromyces</taxon>
    </lineage>
</organism>
<evidence type="ECO:0000256" key="2">
    <source>
        <dbReference type="ARBA" id="ARBA00022448"/>
    </source>
</evidence>
<proteinExistence type="predicted"/>
<evidence type="ECO:0000256" key="7">
    <source>
        <dbReference type="ARBA" id="ARBA00023136"/>
    </source>
</evidence>
<keyword evidence="6" id="KW-0811">Translocation</keyword>
<evidence type="ECO:0000256" key="5">
    <source>
        <dbReference type="ARBA" id="ARBA00022989"/>
    </source>
</evidence>
<keyword evidence="2" id="KW-0813">Transport</keyword>
<keyword evidence="3" id="KW-0812">Transmembrane</keyword>
<protein>
    <submittedName>
        <fullName evidence="9">Sec-independent protein translocase TatB</fullName>
    </submittedName>
</protein>
<dbReference type="AlphaFoldDB" id="A0A6I4P1E0"/>
<dbReference type="Gene3D" id="1.20.5.3310">
    <property type="match status" value="1"/>
</dbReference>
<comment type="subcellular location">
    <subcellularLocation>
        <location evidence="1">Membrane</location>
        <topology evidence="1">Single-pass membrane protein</topology>
    </subcellularLocation>
</comment>
<dbReference type="PRINTS" id="PR01506">
    <property type="entry name" value="TATBPROTEIN"/>
</dbReference>
<name>A0A6I4P1E0_9MICO</name>
<keyword evidence="5" id="KW-1133">Transmembrane helix</keyword>
<keyword evidence="10" id="KW-1185">Reference proteome</keyword>
<accession>A0A6I4P1E0</accession>
<evidence type="ECO:0000313" key="9">
    <source>
        <dbReference type="EMBL" id="MWC00367.1"/>
    </source>
</evidence>
<gene>
    <name evidence="9" type="ORF">GB864_17640</name>
</gene>
<dbReference type="Pfam" id="PF02416">
    <property type="entry name" value="TatA_B_E"/>
    <property type="match status" value="1"/>
</dbReference>
<evidence type="ECO:0000256" key="3">
    <source>
        <dbReference type="ARBA" id="ARBA00022692"/>
    </source>
</evidence>
<evidence type="ECO:0000256" key="4">
    <source>
        <dbReference type="ARBA" id="ARBA00022927"/>
    </source>
</evidence>
<dbReference type="InterPro" id="IPR003369">
    <property type="entry name" value="TatA/B/E"/>
</dbReference>